<dbReference type="Pfam" id="PF00450">
    <property type="entry name" value="Peptidase_S10"/>
    <property type="match status" value="1"/>
</dbReference>
<comment type="caution">
    <text evidence="2">The sequence shown here is derived from an EMBL/GenBank/DDBJ whole genome shotgun (WGS) entry which is preliminary data.</text>
</comment>
<dbReference type="AlphaFoldDB" id="A0A7J6H741"/>
<evidence type="ECO:0000256" key="1">
    <source>
        <dbReference type="ARBA" id="ARBA00009431"/>
    </source>
</evidence>
<comment type="similarity">
    <text evidence="1">Belongs to the peptidase S10 family.</text>
</comment>
<reference evidence="2 3" key="1">
    <citation type="journal article" date="2020" name="bioRxiv">
        <title>Sequence and annotation of 42 cannabis genomes reveals extensive copy number variation in cannabinoid synthesis and pathogen resistance genes.</title>
        <authorList>
            <person name="Mckernan K.J."/>
            <person name="Helbert Y."/>
            <person name="Kane L.T."/>
            <person name="Ebling H."/>
            <person name="Zhang L."/>
            <person name="Liu B."/>
            <person name="Eaton Z."/>
            <person name="Mclaughlin S."/>
            <person name="Kingan S."/>
            <person name="Baybayan P."/>
            <person name="Concepcion G."/>
            <person name="Jordan M."/>
            <person name="Riva A."/>
            <person name="Barbazuk W."/>
            <person name="Harkins T."/>
        </authorList>
    </citation>
    <scope>NUCLEOTIDE SEQUENCE [LARGE SCALE GENOMIC DNA]</scope>
    <source>
        <strain evidence="3">cv. Jamaican Lion 4</strain>
        <tissue evidence="2">Leaf</tissue>
    </source>
</reference>
<dbReference type="GO" id="GO:0019748">
    <property type="term" value="P:secondary metabolic process"/>
    <property type="evidence" value="ECO:0007669"/>
    <property type="project" value="TreeGrafter"/>
</dbReference>
<feature type="non-terminal residue" evidence="2">
    <location>
        <position position="87"/>
    </location>
</feature>
<feature type="non-terminal residue" evidence="2">
    <location>
        <position position="1"/>
    </location>
</feature>
<protein>
    <recommendedName>
        <fullName evidence="4">Serine carboxypeptidase</fullName>
    </recommendedName>
</protein>
<evidence type="ECO:0000313" key="3">
    <source>
        <dbReference type="Proteomes" id="UP000525078"/>
    </source>
</evidence>
<evidence type="ECO:0000313" key="2">
    <source>
        <dbReference type="EMBL" id="KAF4391097.1"/>
    </source>
</evidence>
<proteinExistence type="inferred from homology"/>
<dbReference type="InterPro" id="IPR029058">
    <property type="entry name" value="AB_hydrolase_fold"/>
</dbReference>
<accession>A0A7J6H741</accession>
<name>A0A7J6H741_CANSA</name>
<dbReference type="GO" id="GO:0006508">
    <property type="term" value="P:proteolysis"/>
    <property type="evidence" value="ECO:0007669"/>
    <property type="project" value="InterPro"/>
</dbReference>
<organism evidence="2 3">
    <name type="scientific">Cannabis sativa</name>
    <name type="common">Hemp</name>
    <name type="synonym">Marijuana</name>
    <dbReference type="NCBI Taxonomy" id="3483"/>
    <lineage>
        <taxon>Eukaryota</taxon>
        <taxon>Viridiplantae</taxon>
        <taxon>Streptophyta</taxon>
        <taxon>Embryophyta</taxon>
        <taxon>Tracheophyta</taxon>
        <taxon>Spermatophyta</taxon>
        <taxon>Magnoliopsida</taxon>
        <taxon>eudicotyledons</taxon>
        <taxon>Gunneridae</taxon>
        <taxon>Pentapetalae</taxon>
        <taxon>rosids</taxon>
        <taxon>fabids</taxon>
        <taxon>Rosales</taxon>
        <taxon>Cannabaceae</taxon>
        <taxon>Cannabis</taxon>
    </lineage>
</organism>
<dbReference type="EMBL" id="JAATIP010000025">
    <property type="protein sequence ID" value="KAF4391097.1"/>
    <property type="molecule type" value="Genomic_DNA"/>
</dbReference>
<dbReference type="GO" id="GO:0004185">
    <property type="term" value="F:serine-type carboxypeptidase activity"/>
    <property type="evidence" value="ECO:0007669"/>
    <property type="project" value="InterPro"/>
</dbReference>
<dbReference type="PANTHER" id="PTHR11802">
    <property type="entry name" value="SERINE PROTEASE FAMILY S10 SERINE CARBOXYPEPTIDASE"/>
    <property type="match status" value="1"/>
</dbReference>
<sequence length="87" mass="9693">LGLTAIQIKVAPKDALITFLPGFNGTFPSKHYSGYVTLEGRPHHKYLFYYIVVSERNPTKDPVVLWLNGGPGCSSMDGFVYEHGHKI</sequence>
<dbReference type="PANTHER" id="PTHR11802:SF254">
    <property type="entry name" value="SERINE CARBOXYPEPTIDASE-LIKE 20"/>
    <property type="match status" value="1"/>
</dbReference>
<dbReference type="Gene3D" id="3.40.50.1820">
    <property type="entry name" value="alpha/beta hydrolase"/>
    <property type="match status" value="1"/>
</dbReference>
<dbReference type="InterPro" id="IPR001563">
    <property type="entry name" value="Peptidase_S10"/>
</dbReference>
<dbReference type="Proteomes" id="UP000525078">
    <property type="component" value="Unassembled WGS sequence"/>
</dbReference>
<evidence type="ECO:0008006" key="4">
    <source>
        <dbReference type="Google" id="ProtNLM"/>
    </source>
</evidence>
<gene>
    <name evidence="2" type="ORF">F8388_009519</name>
</gene>
<dbReference type="GO" id="GO:0016747">
    <property type="term" value="F:acyltransferase activity, transferring groups other than amino-acyl groups"/>
    <property type="evidence" value="ECO:0007669"/>
    <property type="project" value="TreeGrafter"/>
</dbReference>
<dbReference type="SUPFAM" id="SSF53474">
    <property type="entry name" value="alpha/beta-Hydrolases"/>
    <property type="match status" value="1"/>
</dbReference>